<accession>A0ABD5ZKQ6</accession>
<dbReference type="AlphaFoldDB" id="A0ABD5ZKQ6"/>
<reference evidence="2 3" key="1">
    <citation type="journal article" date="2019" name="Int. J. Syst. Evol. Microbiol.">
        <title>The Global Catalogue of Microorganisms (GCM) 10K type strain sequencing project: providing services to taxonomists for standard genome sequencing and annotation.</title>
        <authorList>
            <consortium name="The Broad Institute Genomics Platform"/>
            <consortium name="The Broad Institute Genome Sequencing Center for Infectious Disease"/>
            <person name="Wu L."/>
            <person name="Ma J."/>
        </authorList>
    </citation>
    <scope>NUCLEOTIDE SEQUENCE [LARGE SCALE GENOMIC DNA]</scope>
    <source>
        <strain evidence="2 3">DT85</strain>
    </source>
</reference>
<proteinExistence type="predicted"/>
<dbReference type="PIRSF" id="PIRSF006402">
    <property type="entry name" value="UCP006402_thioredoxin"/>
    <property type="match status" value="1"/>
</dbReference>
<organism evidence="2 3">
    <name type="scientific">Halosegnis marinus</name>
    <dbReference type="NCBI Taxonomy" id="3034023"/>
    <lineage>
        <taxon>Archaea</taxon>
        <taxon>Methanobacteriati</taxon>
        <taxon>Methanobacteriota</taxon>
        <taxon>Stenosarchaea group</taxon>
        <taxon>Halobacteria</taxon>
        <taxon>Halobacteriales</taxon>
        <taxon>Natronomonadaceae</taxon>
        <taxon>Halosegnis</taxon>
    </lineage>
</organism>
<dbReference type="GeneID" id="79265677"/>
<dbReference type="SUPFAM" id="SSF48208">
    <property type="entry name" value="Six-hairpin glycosidases"/>
    <property type="match status" value="1"/>
</dbReference>
<evidence type="ECO:0000313" key="3">
    <source>
        <dbReference type="Proteomes" id="UP001596398"/>
    </source>
</evidence>
<gene>
    <name evidence="2" type="ORF">ACFQJ4_01660</name>
</gene>
<name>A0ABD5ZKQ6_9EURY</name>
<dbReference type="InterPro" id="IPR012341">
    <property type="entry name" value="6hp_glycosidase-like_sf"/>
</dbReference>
<dbReference type="RefSeq" id="WP_276235011.1">
    <property type="nucleotide sequence ID" value="NZ_CP119802.1"/>
</dbReference>
<protein>
    <submittedName>
        <fullName evidence="2">Thioredoxin domain-containing protein</fullName>
    </submittedName>
</protein>
<dbReference type="InterPro" id="IPR024705">
    <property type="entry name" value="Ssp411"/>
</dbReference>
<dbReference type="PANTHER" id="PTHR42899:SF1">
    <property type="entry name" value="SPERMATOGENESIS-ASSOCIATED PROTEIN 20"/>
    <property type="match status" value="1"/>
</dbReference>
<dbReference type="Proteomes" id="UP001596398">
    <property type="component" value="Unassembled WGS sequence"/>
</dbReference>
<feature type="domain" description="Spermatogenesis-associated protein 20-like TRX" evidence="1">
    <location>
        <begin position="9"/>
        <end position="169"/>
    </location>
</feature>
<sequence length="710" mass="78150">MTADPLARNRLDEEASPYLRQHADNPVHWQPWDDAALDAARERDRPIFLSVGYSSCHWCHVMAEESFEDEGIAATLNESFVPVKVDREERPDLDSLYITVCRLVRGQAGWPLTVFCTPEGKPFFVGTYFPPEAKRNQPGFRQLVEHVAAAWDDPEEREEIEARAEQWTAAARGELEDVPDAPGEAPDAEFLDGAAASAVRGADRDHGGFGRGQKFPNPPRVDLLLRAADRTGTEVYADVARETLDAMAAGGLHDHLGGGFHRYCTDPEWVVPHFEKMLYDQAGLVRTFLAGHQLLGEERYADAARGALAFVERDLTHEDGGFFSTLDARSPYEGQRVEGAYYVWTPEDVRAAVGDDTDADLFAARYGVTEAGNFEPEQDVTGSTESWTVLTESASVASLAAEFDLPEDEVEERLDRATDRARDYRAERPAPNRDEKVLAGWNGLMVSAFAEAGIALDERYAEVAADALGFVRERLWDGERLSRRWKDSDVKGDGYLEDYAFLARGALNTYEATGDADHLAFALDLARALVRDFYDDAAGTLYFTPAGGESLVARPQELGDSSTPSSTGVAVETLDALSHFTTDDTFAEVAETVVETHASTLESDPLQHAAFVLAADALAVGRTELTVAADGLPDAWRATLAERYLPLRLLSVRPPTDEEMESWLDRLGLDEAPPIWNARGARDGPTVYACRNRACSPPRDDLAAALDWQV</sequence>
<dbReference type="Gene3D" id="3.40.30.10">
    <property type="entry name" value="Glutaredoxin"/>
    <property type="match status" value="1"/>
</dbReference>
<evidence type="ECO:0000259" key="1">
    <source>
        <dbReference type="Pfam" id="PF03190"/>
    </source>
</evidence>
<evidence type="ECO:0000313" key="2">
    <source>
        <dbReference type="EMBL" id="MFC7234015.1"/>
    </source>
</evidence>
<dbReference type="InterPro" id="IPR036249">
    <property type="entry name" value="Thioredoxin-like_sf"/>
</dbReference>
<dbReference type="InterPro" id="IPR008928">
    <property type="entry name" value="6-hairpin_glycosidase_sf"/>
</dbReference>
<dbReference type="Pfam" id="PF03190">
    <property type="entry name" value="Thioredox_DsbH"/>
    <property type="match status" value="1"/>
</dbReference>
<dbReference type="CDD" id="cd02955">
    <property type="entry name" value="SSP411"/>
    <property type="match status" value="1"/>
</dbReference>
<dbReference type="SUPFAM" id="SSF52833">
    <property type="entry name" value="Thioredoxin-like"/>
    <property type="match status" value="1"/>
</dbReference>
<keyword evidence="3" id="KW-1185">Reference proteome</keyword>
<comment type="caution">
    <text evidence="2">The sequence shown here is derived from an EMBL/GenBank/DDBJ whole genome shotgun (WGS) entry which is preliminary data.</text>
</comment>
<dbReference type="PANTHER" id="PTHR42899">
    <property type="entry name" value="SPERMATOGENESIS-ASSOCIATED PROTEIN 20"/>
    <property type="match status" value="1"/>
</dbReference>
<dbReference type="InterPro" id="IPR004879">
    <property type="entry name" value="Ssp411-like_TRX"/>
</dbReference>
<dbReference type="Gene3D" id="1.50.10.10">
    <property type="match status" value="2"/>
</dbReference>
<dbReference type="EMBL" id="JBHTAP010000001">
    <property type="protein sequence ID" value="MFC7234015.1"/>
    <property type="molecule type" value="Genomic_DNA"/>
</dbReference>